<dbReference type="PATRIC" id="fig|1122169.6.peg.274"/>
<keyword evidence="1" id="KW-0175">Coiled coil</keyword>
<protein>
    <submittedName>
        <fullName evidence="2">Uncharacterized protein</fullName>
    </submittedName>
</protein>
<evidence type="ECO:0000313" key="3">
    <source>
        <dbReference type="Proteomes" id="UP000054600"/>
    </source>
</evidence>
<organism evidence="2 3">
    <name type="scientific">Legionella shakespearei DSM 23087</name>
    <dbReference type="NCBI Taxonomy" id="1122169"/>
    <lineage>
        <taxon>Bacteria</taxon>
        <taxon>Pseudomonadati</taxon>
        <taxon>Pseudomonadota</taxon>
        <taxon>Gammaproteobacteria</taxon>
        <taxon>Legionellales</taxon>
        <taxon>Legionellaceae</taxon>
        <taxon>Legionella</taxon>
    </lineage>
</organism>
<reference evidence="2 3" key="1">
    <citation type="submission" date="2015-11" db="EMBL/GenBank/DDBJ databases">
        <title>Genomic analysis of 38 Legionella species identifies large and diverse effector repertoires.</title>
        <authorList>
            <person name="Burstein D."/>
            <person name="Amaro F."/>
            <person name="Zusman T."/>
            <person name="Lifshitz Z."/>
            <person name="Cohen O."/>
            <person name="Gilbert J.A."/>
            <person name="Pupko T."/>
            <person name="Shuman H.A."/>
            <person name="Segal G."/>
        </authorList>
    </citation>
    <scope>NUCLEOTIDE SEQUENCE [LARGE SCALE GENOMIC DNA]</scope>
    <source>
        <strain evidence="2 3">ATCC 49655</strain>
    </source>
</reference>
<gene>
    <name evidence="2" type="ORF">Lsha_0247</name>
</gene>
<proteinExistence type="predicted"/>
<dbReference type="OrthoDB" id="5651653at2"/>
<evidence type="ECO:0000313" key="2">
    <source>
        <dbReference type="EMBL" id="KTD65638.1"/>
    </source>
</evidence>
<dbReference type="EMBL" id="LNYW01000010">
    <property type="protein sequence ID" value="KTD65638.1"/>
    <property type="molecule type" value="Genomic_DNA"/>
</dbReference>
<dbReference type="RefSeq" id="WP_018577641.1">
    <property type="nucleotide sequence ID" value="NZ_KB892404.1"/>
</dbReference>
<evidence type="ECO:0000256" key="1">
    <source>
        <dbReference type="SAM" id="Coils"/>
    </source>
</evidence>
<dbReference type="AlphaFoldDB" id="A0A0W0ZA39"/>
<dbReference type="STRING" id="1122169.Lsha_0247"/>
<dbReference type="Proteomes" id="UP000054600">
    <property type="component" value="Unassembled WGS sequence"/>
</dbReference>
<keyword evidence="3" id="KW-1185">Reference proteome</keyword>
<name>A0A0W0ZA39_9GAMM</name>
<feature type="coiled-coil region" evidence="1">
    <location>
        <begin position="148"/>
        <end position="178"/>
    </location>
</feature>
<accession>A0A0W0ZA39</accession>
<comment type="caution">
    <text evidence="2">The sequence shown here is derived from an EMBL/GenBank/DDBJ whole genome shotgun (WGS) entry which is preliminary data.</text>
</comment>
<sequence length="520" mass="58950">MPPKEGKKLLVIIHNLEEFTEKLLNFIADESPEGRANLIDVIESAKGQYNKPIESWLTGWFYQYTRVRGPEVDLAIKGMETFPDAYTRLQEFKALVGKGEWNESSFNHFLFDELIKRIPGYKPLTATETNPVILAARELIVKKIDSFMFQYQANLKLIEQKNEELQRTQQSAQRAVDNVLITNNLDEAKASATEKADKISFCLVFQKSLWKLSWIDNTGKAYQLEPGDELIKTLVDQNIQELTQLNPVQLKRLKKECMKARDNFLDRTQLIINPREPVTLAELSDYQFSEFLITNKINATFILRGRPNQYSLSWINTLGVVNPIALDAYPKLEQWLNAQKYPLGEELIPQLKSYLLQVNTSKNIGMAEFKKELQTCLSRAPEATDLASSPAPAKEFTGKKLDLSQFADLERCLKRGLKKDSGPEPVEEVASEPKTPVTANKLDLSKFADLDRALGSQLKVKLPTTDDTVVVAPEPVRAEPTVNKLDLGKYNNLTNFFGQKARELKTPEIQDDLGNRPAGQ</sequence>
<dbReference type="eggNOG" id="ENOG5030SWI">
    <property type="taxonomic scope" value="Bacteria"/>
</dbReference>